<comment type="caution">
    <text evidence="2">The sequence shown here is derived from an EMBL/GenBank/DDBJ whole genome shotgun (WGS) entry which is preliminary data.</text>
</comment>
<dbReference type="Gene3D" id="3.40.50.720">
    <property type="entry name" value="NAD(P)-binding Rossmann-like Domain"/>
    <property type="match status" value="1"/>
</dbReference>
<dbReference type="InterPro" id="IPR036291">
    <property type="entry name" value="NAD(P)-bd_dom_sf"/>
</dbReference>
<dbReference type="PRINTS" id="PR00081">
    <property type="entry name" value="GDHRDH"/>
</dbReference>
<sequence length="240" mass="24327">MRVVVVTGGATGIGYAVAEAFAQAGDQVVITGRRESLLKEAAERIGAVPVAFDAADPTSVAAALPLLPTRVDVLVNNAGGNTNFDRAEAAGDDLTALAENWRANLDANLMSAVLVTAALAARFTENARVVTIGSIAARQGAGSYGAAKAAVEAWTASLASELGPRGGTANVVAPGLIVATEFFRDRMTDDGVRQRVAATRNGRAGTTDDVAATVSFLASPAAGHLTGQVIHVNGGAYLGR</sequence>
<dbReference type="PRINTS" id="PR00080">
    <property type="entry name" value="SDRFAMILY"/>
</dbReference>
<evidence type="ECO:0000256" key="1">
    <source>
        <dbReference type="ARBA" id="ARBA00006484"/>
    </source>
</evidence>
<dbReference type="PANTHER" id="PTHR42760">
    <property type="entry name" value="SHORT-CHAIN DEHYDROGENASES/REDUCTASES FAMILY MEMBER"/>
    <property type="match status" value="1"/>
</dbReference>
<evidence type="ECO:0000313" key="2">
    <source>
        <dbReference type="EMBL" id="MBF9130633.1"/>
    </source>
</evidence>
<dbReference type="Proteomes" id="UP000638560">
    <property type="component" value="Unassembled WGS sequence"/>
</dbReference>
<dbReference type="Pfam" id="PF13561">
    <property type="entry name" value="adh_short_C2"/>
    <property type="match status" value="1"/>
</dbReference>
<dbReference type="EMBL" id="JADPUN010000164">
    <property type="protein sequence ID" value="MBF9130633.1"/>
    <property type="molecule type" value="Genomic_DNA"/>
</dbReference>
<proteinExistence type="inferred from homology"/>
<protein>
    <submittedName>
        <fullName evidence="2">SDR family oxidoreductase</fullName>
    </submittedName>
</protein>
<keyword evidence="3" id="KW-1185">Reference proteome</keyword>
<name>A0ABS0GWR0_9ACTN</name>
<dbReference type="CDD" id="cd05233">
    <property type="entry name" value="SDR_c"/>
    <property type="match status" value="1"/>
</dbReference>
<reference evidence="2 3" key="1">
    <citation type="submission" date="2020-11" db="EMBL/GenBank/DDBJ databases">
        <title>A novel isolate from a Black sea contaminated sediment with potential to produce alkanes: Plantactinospora alkalitolerans sp. nov.</title>
        <authorList>
            <person name="Carro L."/>
            <person name="Veyisoglu A."/>
            <person name="Guven K."/>
            <person name="Schumann P."/>
            <person name="Klenk H.-P."/>
            <person name="Sahin N."/>
        </authorList>
    </citation>
    <scope>NUCLEOTIDE SEQUENCE [LARGE SCALE GENOMIC DNA]</scope>
    <source>
        <strain evidence="2 3">S1510</strain>
    </source>
</reference>
<dbReference type="InterPro" id="IPR002347">
    <property type="entry name" value="SDR_fam"/>
</dbReference>
<evidence type="ECO:0000313" key="3">
    <source>
        <dbReference type="Proteomes" id="UP000638560"/>
    </source>
</evidence>
<accession>A0ABS0GWR0</accession>
<comment type="similarity">
    <text evidence="1">Belongs to the short-chain dehydrogenases/reductases (SDR) family.</text>
</comment>
<gene>
    <name evidence="2" type="ORF">I0C86_16945</name>
</gene>
<dbReference type="PANTHER" id="PTHR42760:SF40">
    <property type="entry name" value="3-OXOACYL-[ACYL-CARRIER-PROTEIN] REDUCTASE, CHLOROPLASTIC"/>
    <property type="match status" value="1"/>
</dbReference>
<organism evidence="2 3">
    <name type="scientific">Plantactinospora alkalitolerans</name>
    <dbReference type="NCBI Taxonomy" id="2789879"/>
    <lineage>
        <taxon>Bacteria</taxon>
        <taxon>Bacillati</taxon>
        <taxon>Actinomycetota</taxon>
        <taxon>Actinomycetes</taxon>
        <taxon>Micromonosporales</taxon>
        <taxon>Micromonosporaceae</taxon>
        <taxon>Plantactinospora</taxon>
    </lineage>
</organism>
<dbReference type="SUPFAM" id="SSF51735">
    <property type="entry name" value="NAD(P)-binding Rossmann-fold domains"/>
    <property type="match status" value="1"/>
</dbReference>